<evidence type="ECO:0008006" key="3">
    <source>
        <dbReference type="Google" id="ProtNLM"/>
    </source>
</evidence>
<evidence type="ECO:0000313" key="2">
    <source>
        <dbReference type="Proteomes" id="UP001193389"/>
    </source>
</evidence>
<dbReference type="InterPro" id="IPR011990">
    <property type="entry name" value="TPR-like_helical_dom_sf"/>
</dbReference>
<evidence type="ECO:0000313" key="1">
    <source>
        <dbReference type="EMBL" id="BBE17231.1"/>
    </source>
</evidence>
<dbReference type="SUPFAM" id="SSF48452">
    <property type="entry name" value="TPR-like"/>
    <property type="match status" value="1"/>
</dbReference>
<dbReference type="Proteomes" id="UP001193389">
    <property type="component" value="Chromosome"/>
</dbReference>
<dbReference type="AlphaFoldDB" id="A0A5K7S6P0"/>
<gene>
    <name evidence="1" type="ORF">AQPE_1380</name>
</gene>
<dbReference type="Gene3D" id="1.25.40.390">
    <property type="match status" value="1"/>
</dbReference>
<proteinExistence type="predicted"/>
<sequence>MVALSACQKLEDLNKNTKDFTAVPGEGIYNGAIRNLLNQLYTFNVNNNNTQLYMQYFAETTYPDESRYDMVTRPVPANHMNALYRTVLMNLKDATNVLTAAPLGGIDAKQRKNQLAIIEIVSVFTWSNLVETFGDMPYSEALDFSIPSPKYDDAFTIYKALITRLDAALASMDPAFGGMGAGYDNIYGGGVAGTAKWIRFANTLKMRMGLVLADKDPALSKTIVDAAEPKAFIAGDKCALTYLSASPNQNPVYTEVVVSGRFDFVVTSSITDPMNTLNDPRRAYYLWTKIDGEYKGGAQGMPNSYASFTHIDNALLKPEREVVVMDYAEAEFLRAEAAARGTYAVTDAATHYNNAIKASITAWGGTAAEADTYLAQPAVAYATATGTWQQKIGEQAYYAYYMRGFTSWLTWRRLDYPRLKGAEKHVAEVAGIPLRYSYPVSEQTLNGANYKAAAAAIGGDNALTKLFWDKESYDTLK</sequence>
<organism evidence="1 2">
    <name type="scientific">Aquipluma nitroreducens</name>
    <dbReference type="NCBI Taxonomy" id="2010828"/>
    <lineage>
        <taxon>Bacteria</taxon>
        <taxon>Pseudomonadati</taxon>
        <taxon>Bacteroidota</taxon>
        <taxon>Bacteroidia</taxon>
        <taxon>Marinilabiliales</taxon>
        <taxon>Prolixibacteraceae</taxon>
        <taxon>Aquipluma</taxon>
    </lineage>
</organism>
<dbReference type="EMBL" id="AP018694">
    <property type="protein sequence ID" value="BBE17231.1"/>
    <property type="molecule type" value="Genomic_DNA"/>
</dbReference>
<keyword evidence="2" id="KW-1185">Reference proteome</keyword>
<name>A0A5K7S6P0_9BACT</name>
<dbReference type="KEGG" id="anf:AQPE_1380"/>
<dbReference type="Pfam" id="PF12771">
    <property type="entry name" value="SusD-like_2"/>
    <property type="match status" value="1"/>
</dbReference>
<reference evidence="1" key="1">
    <citation type="journal article" date="2020" name="Int. J. Syst. Evol. Microbiol.">
        <title>Aquipluma nitroreducens gen. nov. sp. nov., a novel facultatively anaerobic bacterium isolated from a freshwater lake.</title>
        <authorList>
            <person name="Watanabe M."/>
            <person name="Kojima H."/>
            <person name="Fukui M."/>
        </authorList>
    </citation>
    <scope>NUCLEOTIDE SEQUENCE</scope>
    <source>
        <strain evidence="1">MeG22</strain>
    </source>
</reference>
<dbReference type="InterPro" id="IPR041662">
    <property type="entry name" value="SusD-like_2"/>
</dbReference>
<accession>A0A5K7S6P0</accession>
<protein>
    <recommendedName>
        <fullName evidence="3">SusD/RagB family nutrient-binding outer membrane lipoprotein</fullName>
    </recommendedName>
</protein>